<sequence>MASLYSTYTTEELKKKIKKQKTMAIIHGFIVLLMIVFAIFTSIENGISFQTFLPLFFIPMEIIMLFEL</sequence>
<protein>
    <submittedName>
        <fullName evidence="2">Uncharacterized protein</fullName>
    </submittedName>
</protein>
<keyword evidence="1" id="KW-1133">Transmembrane helix</keyword>
<dbReference type="EMBL" id="VANR01000003">
    <property type="protein sequence ID" value="TMM30692.1"/>
    <property type="molecule type" value="Genomic_DNA"/>
</dbReference>
<accession>A0A5S3N6S6</accession>
<gene>
    <name evidence="2" type="ORF">FDT66_07990</name>
</gene>
<dbReference type="AlphaFoldDB" id="A0A5S3N6S6"/>
<dbReference type="OrthoDB" id="1203094at2"/>
<organism evidence="2 3">
    <name type="scientific">Polaribacter aestuariivivens</name>
    <dbReference type="NCBI Taxonomy" id="2304626"/>
    <lineage>
        <taxon>Bacteria</taxon>
        <taxon>Pseudomonadati</taxon>
        <taxon>Bacteroidota</taxon>
        <taxon>Flavobacteriia</taxon>
        <taxon>Flavobacteriales</taxon>
        <taxon>Flavobacteriaceae</taxon>
    </lineage>
</organism>
<reference evidence="2 3" key="1">
    <citation type="submission" date="2019-05" db="EMBL/GenBank/DDBJ databases">
        <title>Polaribacter aestuariivivens sp. nov., isolated from a tidal flat.</title>
        <authorList>
            <person name="Yoon J.-H."/>
        </authorList>
    </citation>
    <scope>NUCLEOTIDE SEQUENCE [LARGE SCALE GENOMIC DNA]</scope>
    <source>
        <strain evidence="2 3">DBTF-3</strain>
    </source>
</reference>
<evidence type="ECO:0000256" key="1">
    <source>
        <dbReference type="SAM" id="Phobius"/>
    </source>
</evidence>
<keyword evidence="1" id="KW-0472">Membrane</keyword>
<feature type="transmembrane region" description="Helical" evidence="1">
    <location>
        <begin position="24"/>
        <end position="43"/>
    </location>
</feature>
<name>A0A5S3N6S6_9FLAO</name>
<evidence type="ECO:0000313" key="2">
    <source>
        <dbReference type="EMBL" id="TMM30692.1"/>
    </source>
</evidence>
<feature type="transmembrane region" description="Helical" evidence="1">
    <location>
        <begin position="49"/>
        <end position="66"/>
    </location>
</feature>
<dbReference type="Proteomes" id="UP000307140">
    <property type="component" value="Unassembled WGS sequence"/>
</dbReference>
<keyword evidence="3" id="KW-1185">Reference proteome</keyword>
<dbReference type="RefSeq" id="WP_138535641.1">
    <property type="nucleotide sequence ID" value="NZ_VANR01000003.1"/>
</dbReference>
<comment type="caution">
    <text evidence="2">The sequence shown here is derived from an EMBL/GenBank/DDBJ whole genome shotgun (WGS) entry which is preliminary data.</text>
</comment>
<evidence type="ECO:0000313" key="3">
    <source>
        <dbReference type="Proteomes" id="UP000307140"/>
    </source>
</evidence>
<proteinExistence type="predicted"/>
<keyword evidence="1" id="KW-0812">Transmembrane</keyword>